<evidence type="ECO:0000259" key="12">
    <source>
        <dbReference type="PROSITE" id="PS50109"/>
    </source>
</evidence>
<dbReference type="EMBL" id="JAUSVX010000008">
    <property type="protein sequence ID" value="MDQ0471254.1"/>
    <property type="molecule type" value="Genomic_DNA"/>
</dbReference>
<dbReference type="RefSeq" id="WP_307276058.1">
    <property type="nucleotide sequence ID" value="NZ_JAUSVX010000008.1"/>
</dbReference>
<dbReference type="InterPro" id="IPR003661">
    <property type="entry name" value="HisK_dim/P_dom"/>
</dbReference>
<evidence type="ECO:0000256" key="7">
    <source>
        <dbReference type="ARBA" id="ARBA00022777"/>
    </source>
</evidence>
<dbReference type="Gene3D" id="1.10.287.130">
    <property type="match status" value="1"/>
</dbReference>
<dbReference type="PANTHER" id="PTHR45436:SF15">
    <property type="entry name" value="SENSOR HISTIDINE KINASE CUSS"/>
    <property type="match status" value="1"/>
</dbReference>
<dbReference type="SUPFAM" id="SSF47384">
    <property type="entry name" value="Homodimeric domain of signal transducing histidine kinase"/>
    <property type="match status" value="1"/>
</dbReference>
<keyword evidence="6 11" id="KW-0812">Transmembrane</keyword>
<dbReference type="PRINTS" id="PR00344">
    <property type="entry name" value="BCTRLSENSOR"/>
</dbReference>
<dbReference type="PROSITE" id="PS50885">
    <property type="entry name" value="HAMP"/>
    <property type="match status" value="1"/>
</dbReference>
<feature type="transmembrane region" description="Helical" evidence="11">
    <location>
        <begin position="163"/>
        <end position="191"/>
    </location>
</feature>
<dbReference type="SMART" id="SM00387">
    <property type="entry name" value="HATPase_c"/>
    <property type="match status" value="1"/>
</dbReference>
<dbReference type="InterPro" id="IPR003594">
    <property type="entry name" value="HATPase_dom"/>
</dbReference>
<evidence type="ECO:0000256" key="8">
    <source>
        <dbReference type="ARBA" id="ARBA00022989"/>
    </source>
</evidence>
<keyword evidence="8 11" id="KW-1133">Transmembrane helix</keyword>
<keyword evidence="7 14" id="KW-0418">Kinase</keyword>
<dbReference type="CDD" id="cd00082">
    <property type="entry name" value="HisKA"/>
    <property type="match status" value="1"/>
</dbReference>
<dbReference type="SUPFAM" id="SSF55874">
    <property type="entry name" value="ATPase domain of HSP90 chaperone/DNA topoisomerase II/histidine kinase"/>
    <property type="match status" value="1"/>
</dbReference>
<evidence type="ECO:0000256" key="11">
    <source>
        <dbReference type="SAM" id="Phobius"/>
    </source>
</evidence>
<dbReference type="InterPro" id="IPR036097">
    <property type="entry name" value="HisK_dim/P_sf"/>
</dbReference>
<comment type="catalytic activity">
    <reaction evidence="1">
        <text>ATP + protein L-histidine = ADP + protein N-phospho-L-histidine.</text>
        <dbReference type="EC" id="2.7.13.3"/>
    </reaction>
</comment>
<dbReference type="PROSITE" id="PS50109">
    <property type="entry name" value="HIS_KIN"/>
    <property type="match status" value="1"/>
</dbReference>
<protein>
    <recommendedName>
        <fullName evidence="3">histidine kinase</fullName>
        <ecNumber evidence="3">2.7.13.3</ecNumber>
    </recommendedName>
</protein>
<reference evidence="14 15" key="1">
    <citation type="submission" date="2023-07" db="EMBL/GenBank/DDBJ databases">
        <title>Genomic Encyclopedia of Type Strains, Phase IV (KMG-IV): sequencing the most valuable type-strain genomes for metagenomic binning, comparative biology and taxonomic classification.</title>
        <authorList>
            <person name="Goeker M."/>
        </authorList>
    </citation>
    <scope>NUCLEOTIDE SEQUENCE [LARGE SCALE GENOMIC DNA]</scope>
    <source>
        <strain evidence="14 15">DSM 19619</strain>
    </source>
</reference>
<evidence type="ECO:0000256" key="6">
    <source>
        <dbReference type="ARBA" id="ARBA00022692"/>
    </source>
</evidence>
<dbReference type="InterPro" id="IPR005467">
    <property type="entry name" value="His_kinase_dom"/>
</dbReference>
<evidence type="ECO:0000313" key="14">
    <source>
        <dbReference type="EMBL" id="MDQ0471254.1"/>
    </source>
</evidence>
<gene>
    <name evidence="14" type="ORF">QO011_004277</name>
</gene>
<dbReference type="Pfam" id="PF02518">
    <property type="entry name" value="HATPase_c"/>
    <property type="match status" value="1"/>
</dbReference>
<keyword evidence="15" id="KW-1185">Reference proteome</keyword>
<keyword evidence="4" id="KW-0597">Phosphoprotein</keyword>
<evidence type="ECO:0000259" key="13">
    <source>
        <dbReference type="PROSITE" id="PS50885"/>
    </source>
</evidence>
<evidence type="ECO:0000256" key="1">
    <source>
        <dbReference type="ARBA" id="ARBA00000085"/>
    </source>
</evidence>
<evidence type="ECO:0000256" key="2">
    <source>
        <dbReference type="ARBA" id="ARBA00004141"/>
    </source>
</evidence>
<dbReference type="InterPro" id="IPR050428">
    <property type="entry name" value="TCS_sensor_his_kinase"/>
</dbReference>
<evidence type="ECO:0000256" key="5">
    <source>
        <dbReference type="ARBA" id="ARBA00022679"/>
    </source>
</evidence>
<dbReference type="Pfam" id="PF00512">
    <property type="entry name" value="HisKA"/>
    <property type="match status" value="1"/>
</dbReference>
<accession>A0ABU0JDB5</accession>
<dbReference type="InterPro" id="IPR004358">
    <property type="entry name" value="Sig_transdc_His_kin-like_C"/>
</dbReference>
<keyword evidence="10 11" id="KW-0472">Membrane</keyword>
<feature type="domain" description="Histidine kinase" evidence="12">
    <location>
        <begin position="253"/>
        <end position="452"/>
    </location>
</feature>
<dbReference type="EC" id="2.7.13.3" evidence="3"/>
<sequence length="457" mass="49036">MTRSACYSLRRHLVIRLVALQAAALTLLVLVLLGALWGTGHLVKLESEDDIIDAVVDAAGRDAGGGLTLRPTPELAALRVALPDLWFVVRDGEGRQLVEGTVPEPFADLAPALERVGQARLGWNLWDPTRPGARLKRVDTAIGPLQILTGPGGEVPLGRSLRAMAVVFAGVTVPILALMTLATLIATPLVVRRALAGLNQAAAEAARIRPDQRGARLPPDAVPAEVAPFIEAVNAALERLDEGYERRQRFLADAAHELRTPIAILTTRLEALPDGSQRTRLLADAARLANLAEQLLDLQRIDRTARDAAPVDLVRLARQVAADLAPLAIAGGFDLSVEAEVDRVEVLGDAPSLERALTNLVQNAIEHAGDGSIAIRVERDGAVEVVDEGEGVPPAHRRRIFEPFQRLNPRERGAGLGLHLVSEIVRLHRGSIAVLDGPNGGARFRMLLPVHKPENRA</sequence>
<comment type="subcellular location">
    <subcellularLocation>
        <location evidence="2">Membrane</location>
        <topology evidence="2">Multi-pass membrane protein</topology>
    </subcellularLocation>
</comment>
<keyword evidence="9" id="KW-0902">Two-component regulatory system</keyword>
<evidence type="ECO:0000256" key="3">
    <source>
        <dbReference type="ARBA" id="ARBA00012438"/>
    </source>
</evidence>
<name>A0ABU0JDB5_9HYPH</name>
<evidence type="ECO:0000256" key="10">
    <source>
        <dbReference type="ARBA" id="ARBA00023136"/>
    </source>
</evidence>
<proteinExistence type="predicted"/>
<evidence type="ECO:0000313" key="15">
    <source>
        <dbReference type="Proteomes" id="UP001242480"/>
    </source>
</evidence>
<dbReference type="SMART" id="SM00388">
    <property type="entry name" value="HisKA"/>
    <property type="match status" value="1"/>
</dbReference>
<feature type="transmembrane region" description="Helical" evidence="11">
    <location>
        <begin position="13"/>
        <end position="37"/>
    </location>
</feature>
<dbReference type="InterPro" id="IPR036890">
    <property type="entry name" value="HATPase_C_sf"/>
</dbReference>
<dbReference type="Gene3D" id="3.30.565.10">
    <property type="entry name" value="Histidine kinase-like ATPase, C-terminal domain"/>
    <property type="match status" value="1"/>
</dbReference>
<organism evidence="14 15">
    <name type="scientific">Labrys wisconsinensis</name>
    <dbReference type="NCBI Taxonomy" id="425677"/>
    <lineage>
        <taxon>Bacteria</taxon>
        <taxon>Pseudomonadati</taxon>
        <taxon>Pseudomonadota</taxon>
        <taxon>Alphaproteobacteria</taxon>
        <taxon>Hyphomicrobiales</taxon>
        <taxon>Xanthobacteraceae</taxon>
        <taxon>Labrys</taxon>
    </lineage>
</organism>
<dbReference type="PANTHER" id="PTHR45436">
    <property type="entry name" value="SENSOR HISTIDINE KINASE YKOH"/>
    <property type="match status" value="1"/>
</dbReference>
<dbReference type="GO" id="GO:0016301">
    <property type="term" value="F:kinase activity"/>
    <property type="evidence" value="ECO:0007669"/>
    <property type="project" value="UniProtKB-KW"/>
</dbReference>
<dbReference type="Proteomes" id="UP001242480">
    <property type="component" value="Unassembled WGS sequence"/>
</dbReference>
<evidence type="ECO:0000256" key="4">
    <source>
        <dbReference type="ARBA" id="ARBA00022553"/>
    </source>
</evidence>
<comment type="caution">
    <text evidence="14">The sequence shown here is derived from an EMBL/GenBank/DDBJ whole genome shotgun (WGS) entry which is preliminary data.</text>
</comment>
<evidence type="ECO:0000256" key="9">
    <source>
        <dbReference type="ARBA" id="ARBA00023012"/>
    </source>
</evidence>
<dbReference type="InterPro" id="IPR003660">
    <property type="entry name" value="HAMP_dom"/>
</dbReference>
<feature type="domain" description="HAMP" evidence="13">
    <location>
        <begin position="192"/>
        <end position="245"/>
    </location>
</feature>
<keyword evidence="5" id="KW-0808">Transferase</keyword>